<proteinExistence type="predicted"/>
<dbReference type="InterPro" id="IPR052360">
    <property type="entry name" value="Transcr_Regulatory_Proteins"/>
</dbReference>
<feature type="region of interest" description="Disordered" evidence="7">
    <location>
        <begin position="456"/>
        <end position="475"/>
    </location>
</feature>
<dbReference type="Proteomes" id="UP000799436">
    <property type="component" value="Unassembled WGS sequence"/>
</dbReference>
<keyword evidence="6" id="KW-0539">Nucleus</keyword>
<sequence length="515" mass="56679">MIVLQSMQPPQHFGHTLYHANSQQRASPAESSMQQGALPPIHHFESQTGMPQHFAPAPAPMTPMQHPPPYAPGTQYAPFANGGLQPAPVNGGGGGLMRYAAIPPQASLDARQMSGGRHKKEIKRRTKTGCMTCRKRRIKCDEGQPTCRNCAKSKRECLGYDPIFKQQSAGPAAIAAKPDTTPVQAPATPTSLSANLYINPHSYPATGGAFVEYGASLDPALGVGDHSLDMTPNHHSSLLAERRLKHVNMDDLFSINDIPPKYQTREAPPPLSQRAAQEVQDFYAFHYAPGLNKLFETDWFTSQSLSTMSTMPELHDFVAQCTEQLKIQADSPAVTNQLRSLEARLVWLLADMARQSLPDSELSARVDTLEHLLTSQPLTPNAIPTPPNPNMEQRKYSEHSFWHNLGRFVSAHDDHTDPAGQRETTDALAGMRGILGLLENRDVLYSIAVARHLGGRLSDANHPKQPLASTNDQNDDIHKLRVARQFVETEDQAGTTQVIQRVCSMAMRGWALQKQ</sequence>
<dbReference type="PROSITE" id="PS50048">
    <property type="entry name" value="ZN2_CY6_FUNGAL_2"/>
    <property type="match status" value="1"/>
</dbReference>
<reference evidence="9" key="1">
    <citation type="journal article" date="2020" name="Stud. Mycol.">
        <title>101 Dothideomycetes genomes: a test case for predicting lifestyles and emergence of pathogens.</title>
        <authorList>
            <person name="Haridas S."/>
            <person name="Albert R."/>
            <person name="Binder M."/>
            <person name="Bloem J."/>
            <person name="Labutti K."/>
            <person name="Salamov A."/>
            <person name="Andreopoulos B."/>
            <person name="Baker S."/>
            <person name="Barry K."/>
            <person name="Bills G."/>
            <person name="Bluhm B."/>
            <person name="Cannon C."/>
            <person name="Castanera R."/>
            <person name="Culley D."/>
            <person name="Daum C."/>
            <person name="Ezra D."/>
            <person name="Gonzalez J."/>
            <person name="Henrissat B."/>
            <person name="Kuo A."/>
            <person name="Liang C."/>
            <person name="Lipzen A."/>
            <person name="Lutzoni F."/>
            <person name="Magnuson J."/>
            <person name="Mondo S."/>
            <person name="Nolan M."/>
            <person name="Ohm R."/>
            <person name="Pangilinan J."/>
            <person name="Park H.-J."/>
            <person name="Ramirez L."/>
            <person name="Alfaro M."/>
            <person name="Sun H."/>
            <person name="Tritt A."/>
            <person name="Yoshinaga Y."/>
            <person name="Zwiers L.-H."/>
            <person name="Turgeon B."/>
            <person name="Goodwin S."/>
            <person name="Spatafora J."/>
            <person name="Crous P."/>
            <person name="Grigoriev I."/>
        </authorList>
    </citation>
    <scope>NUCLEOTIDE SEQUENCE</scope>
    <source>
        <strain evidence="9">CBS 116005</strain>
    </source>
</reference>
<accession>A0A6G1LFW2</accession>
<name>A0A6G1LFW2_9PEZI</name>
<dbReference type="SMART" id="SM00066">
    <property type="entry name" value="GAL4"/>
    <property type="match status" value="1"/>
</dbReference>
<evidence type="ECO:0000256" key="5">
    <source>
        <dbReference type="ARBA" id="ARBA00023163"/>
    </source>
</evidence>
<organism evidence="9 10">
    <name type="scientific">Teratosphaeria nubilosa</name>
    <dbReference type="NCBI Taxonomy" id="161662"/>
    <lineage>
        <taxon>Eukaryota</taxon>
        <taxon>Fungi</taxon>
        <taxon>Dikarya</taxon>
        <taxon>Ascomycota</taxon>
        <taxon>Pezizomycotina</taxon>
        <taxon>Dothideomycetes</taxon>
        <taxon>Dothideomycetidae</taxon>
        <taxon>Mycosphaerellales</taxon>
        <taxon>Teratosphaeriaceae</taxon>
        <taxon>Teratosphaeria</taxon>
    </lineage>
</organism>
<dbReference type="GO" id="GO:0008270">
    <property type="term" value="F:zinc ion binding"/>
    <property type="evidence" value="ECO:0007669"/>
    <property type="project" value="InterPro"/>
</dbReference>
<dbReference type="GO" id="GO:0003677">
    <property type="term" value="F:DNA binding"/>
    <property type="evidence" value="ECO:0007669"/>
    <property type="project" value="UniProtKB-KW"/>
</dbReference>
<dbReference type="SUPFAM" id="SSF57701">
    <property type="entry name" value="Zn2/Cys6 DNA-binding domain"/>
    <property type="match status" value="1"/>
</dbReference>
<evidence type="ECO:0000313" key="10">
    <source>
        <dbReference type="Proteomes" id="UP000799436"/>
    </source>
</evidence>
<dbReference type="PROSITE" id="PS00463">
    <property type="entry name" value="ZN2_CY6_FUNGAL_1"/>
    <property type="match status" value="1"/>
</dbReference>
<dbReference type="GO" id="GO:0000981">
    <property type="term" value="F:DNA-binding transcription factor activity, RNA polymerase II-specific"/>
    <property type="evidence" value="ECO:0007669"/>
    <property type="project" value="InterPro"/>
</dbReference>
<keyword evidence="2" id="KW-0862">Zinc</keyword>
<keyword evidence="10" id="KW-1185">Reference proteome</keyword>
<evidence type="ECO:0000256" key="2">
    <source>
        <dbReference type="ARBA" id="ARBA00022833"/>
    </source>
</evidence>
<dbReference type="Gene3D" id="4.10.240.10">
    <property type="entry name" value="Zn(2)-C6 fungal-type DNA-binding domain"/>
    <property type="match status" value="1"/>
</dbReference>
<dbReference type="InterPro" id="IPR036864">
    <property type="entry name" value="Zn2-C6_fun-type_DNA-bd_sf"/>
</dbReference>
<evidence type="ECO:0000259" key="8">
    <source>
        <dbReference type="PROSITE" id="PS50048"/>
    </source>
</evidence>
<dbReference type="Pfam" id="PF00172">
    <property type="entry name" value="Zn_clus"/>
    <property type="match status" value="1"/>
</dbReference>
<evidence type="ECO:0000256" key="3">
    <source>
        <dbReference type="ARBA" id="ARBA00023015"/>
    </source>
</evidence>
<protein>
    <recommendedName>
        <fullName evidence="8">Zn(2)-C6 fungal-type domain-containing protein</fullName>
    </recommendedName>
</protein>
<gene>
    <name evidence="9" type="ORF">EJ03DRAFT_325394</name>
</gene>
<dbReference type="InterPro" id="IPR001138">
    <property type="entry name" value="Zn2Cys6_DnaBD"/>
</dbReference>
<feature type="domain" description="Zn(2)-C6 fungal-type" evidence="8">
    <location>
        <begin position="129"/>
        <end position="157"/>
    </location>
</feature>
<dbReference type="EMBL" id="ML995818">
    <property type="protein sequence ID" value="KAF2771755.1"/>
    <property type="molecule type" value="Genomic_DNA"/>
</dbReference>
<keyword evidence="4" id="KW-0238">DNA-binding</keyword>
<evidence type="ECO:0000313" key="9">
    <source>
        <dbReference type="EMBL" id="KAF2771755.1"/>
    </source>
</evidence>
<keyword evidence="1" id="KW-0479">Metal-binding</keyword>
<evidence type="ECO:0000256" key="7">
    <source>
        <dbReference type="SAM" id="MobiDB-lite"/>
    </source>
</evidence>
<dbReference type="PANTHER" id="PTHR36206">
    <property type="entry name" value="ASPERCRYPTIN BIOSYNTHESIS CLUSTER-SPECIFIC TRANSCRIPTION REGULATOR ATNN-RELATED"/>
    <property type="match status" value="1"/>
</dbReference>
<dbReference type="CDD" id="cd00067">
    <property type="entry name" value="GAL4"/>
    <property type="match status" value="1"/>
</dbReference>
<evidence type="ECO:0000256" key="4">
    <source>
        <dbReference type="ARBA" id="ARBA00023125"/>
    </source>
</evidence>
<dbReference type="PANTHER" id="PTHR36206:SF13">
    <property type="entry name" value="TRANSCRIPTIONAL REGULATORY PROTEIN MOC3"/>
    <property type="match status" value="1"/>
</dbReference>
<dbReference type="AlphaFoldDB" id="A0A6G1LFW2"/>
<evidence type="ECO:0000256" key="6">
    <source>
        <dbReference type="ARBA" id="ARBA00023242"/>
    </source>
</evidence>
<evidence type="ECO:0000256" key="1">
    <source>
        <dbReference type="ARBA" id="ARBA00022723"/>
    </source>
</evidence>
<keyword evidence="3" id="KW-0805">Transcription regulation</keyword>
<dbReference type="OrthoDB" id="5375558at2759"/>
<keyword evidence="5" id="KW-0804">Transcription</keyword>